<dbReference type="PANTHER" id="PTHR36221">
    <property type="entry name" value="DUF742 DOMAIN-CONTAINING PROTEIN"/>
    <property type="match status" value="1"/>
</dbReference>
<evidence type="ECO:0000313" key="2">
    <source>
        <dbReference type="Proteomes" id="UP000183413"/>
    </source>
</evidence>
<gene>
    <name evidence="1" type="ORF">SAMN04489713_122120</name>
</gene>
<dbReference type="InParanoid" id="A0A1I5VZK6"/>
<dbReference type="AlphaFoldDB" id="A0A1I5VZK6"/>
<accession>A0A1I5VZK6</accession>
<dbReference type="STRING" id="1993.SAMN04489713_122120"/>
<reference evidence="1 2" key="1">
    <citation type="submission" date="2016-10" db="EMBL/GenBank/DDBJ databases">
        <authorList>
            <person name="de Groot N.N."/>
        </authorList>
    </citation>
    <scope>NUCLEOTIDE SEQUENCE [LARGE SCALE GENOMIC DNA]</scope>
    <source>
        <strain evidence="1 2">DSM 43067</strain>
    </source>
</reference>
<name>A0A1I5VZK6_9ACTN</name>
<protein>
    <recommendedName>
        <fullName evidence="3">DUF742 domain-containing protein</fullName>
    </recommendedName>
</protein>
<dbReference type="InterPro" id="IPR007995">
    <property type="entry name" value="DUF742"/>
</dbReference>
<sequence length="126" mass="13621">MTGEPDELWVDEQAGPVVRPFAVARGRTRQRGAALDLIAVVVTAEVPMPDPRTLGTEDERILELCIRPRAVADLAADLALPVGVVRVLLSDLLDRGLVNVRRPAVSRTGTADPRLLKEVIDGLRAL</sequence>
<organism evidence="1 2">
    <name type="scientific">Actinomadura madurae</name>
    <dbReference type="NCBI Taxonomy" id="1993"/>
    <lineage>
        <taxon>Bacteria</taxon>
        <taxon>Bacillati</taxon>
        <taxon>Actinomycetota</taxon>
        <taxon>Actinomycetes</taxon>
        <taxon>Streptosporangiales</taxon>
        <taxon>Thermomonosporaceae</taxon>
        <taxon>Actinomadura</taxon>
    </lineage>
</organism>
<dbReference type="eggNOG" id="COG1846">
    <property type="taxonomic scope" value="Bacteria"/>
</dbReference>
<dbReference type="GeneID" id="99650350"/>
<evidence type="ECO:0000313" key="1">
    <source>
        <dbReference type="EMBL" id="SFQ12895.1"/>
    </source>
</evidence>
<dbReference type="PANTHER" id="PTHR36221:SF1">
    <property type="entry name" value="DUF742 DOMAIN-CONTAINING PROTEIN"/>
    <property type="match status" value="1"/>
</dbReference>
<evidence type="ECO:0008006" key="3">
    <source>
        <dbReference type="Google" id="ProtNLM"/>
    </source>
</evidence>
<dbReference type="Proteomes" id="UP000183413">
    <property type="component" value="Unassembled WGS sequence"/>
</dbReference>
<dbReference type="Pfam" id="PF05331">
    <property type="entry name" value="DUF742"/>
    <property type="match status" value="1"/>
</dbReference>
<keyword evidence="2" id="KW-1185">Reference proteome</keyword>
<dbReference type="RefSeq" id="WP_021599245.1">
    <property type="nucleotide sequence ID" value="NZ_CP083237.1"/>
</dbReference>
<proteinExistence type="predicted"/>
<dbReference type="EMBL" id="FOVH01000022">
    <property type="protein sequence ID" value="SFQ12895.1"/>
    <property type="molecule type" value="Genomic_DNA"/>
</dbReference>
<dbReference type="OrthoDB" id="3430520at2"/>